<proteinExistence type="predicted"/>
<dbReference type="GO" id="GO:0016567">
    <property type="term" value="P:protein ubiquitination"/>
    <property type="evidence" value="ECO:0007669"/>
    <property type="project" value="InterPro"/>
</dbReference>
<reference evidence="2" key="1">
    <citation type="journal article" date="2017" name="Science">
        <title>Giant viruses with an expanded complement of translation system components.</title>
        <authorList>
            <person name="Schulz F."/>
            <person name="Yutin N."/>
            <person name="Ivanova N.N."/>
            <person name="Ortega D.R."/>
            <person name="Lee T.K."/>
            <person name="Vierheilig J."/>
            <person name="Daims H."/>
            <person name="Horn M."/>
            <person name="Wagner M."/>
            <person name="Jensen G.J."/>
            <person name="Kyrpides N.C."/>
            <person name="Koonin E.V."/>
            <person name="Woyke T."/>
        </authorList>
    </citation>
    <scope>NUCLEOTIDE SEQUENCE</scope>
    <source>
        <strain evidence="2">HKV1</strain>
    </source>
</reference>
<dbReference type="SMART" id="SM00504">
    <property type="entry name" value="Ubox"/>
    <property type="match status" value="1"/>
</dbReference>
<name>A0A1V0SGW7_9VIRU</name>
<sequence>MKSQEIFKYFTCPLSGCIYRDPVICQDGYIYEKEVIENYIKEALINNKITQSYNQNNELTSYIKSPITDQQIELQMTLATQIKENITELIDEFDEKGIKIYKYGTMKPYNMFKESFLNDLINHNFENLQKYVKIKLNDQFTNDQTIGEYLSIQCKNINIIIKILKNSVDLFELNEKSESMIHLLAKNPLMFEIFIIHFGKELLENKITDSLGNTALHYLAKHANFNLFCWDVYTLIKNSNEFNKKGLNPIHIINKRNLPIEYEFYNFHFYVKDYVNLSKKGKYPMYYYCKNTSNFKLLSTIINKYDINNMLSINKKYDVIGLINKNKNLSREEKDKITLDYLSKKNNLLVIQKSMNLKFINNSMSSFFLFLRISKDILFNKN</sequence>
<dbReference type="Pfam" id="PF04564">
    <property type="entry name" value="U-box"/>
    <property type="match status" value="1"/>
</dbReference>
<dbReference type="EMBL" id="KY684105">
    <property type="protein sequence ID" value="ARF10969.1"/>
    <property type="molecule type" value="Genomic_DNA"/>
</dbReference>
<feature type="domain" description="U-box" evidence="1">
    <location>
        <begin position="9"/>
        <end position="89"/>
    </location>
</feature>
<organism evidence="2">
    <name type="scientific">Hokovirus HKV1</name>
    <dbReference type="NCBI Taxonomy" id="1977638"/>
    <lineage>
        <taxon>Viruses</taxon>
        <taxon>Varidnaviria</taxon>
        <taxon>Bamfordvirae</taxon>
        <taxon>Nucleocytoviricota</taxon>
        <taxon>Megaviricetes</taxon>
        <taxon>Imitervirales</taxon>
        <taxon>Mimiviridae</taxon>
        <taxon>Klosneuvirinae</taxon>
        <taxon>Hokovirus</taxon>
    </lineage>
</organism>
<dbReference type="InterPro" id="IPR013083">
    <property type="entry name" value="Znf_RING/FYVE/PHD"/>
</dbReference>
<dbReference type="Gene3D" id="3.30.40.10">
    <property type="entry name" value="Zinc/RING finger domain, C3HC4 (zinc finger)"/>
    <property type="match status" value="1"/>
</dbReference>
<gene>
    <name evidence="2" type="ORF">Hokovirus_3_242</name>
</gene>
<dbReference type="SUPFAM" id="SSF57850">
    <property type="entry name" value="RING/U-box"/>
    <property type="match status" value="1"/>
</dbReference>
<accession>A0A1V0SGW7</accession>
<dbReference type="GO" id="GO:0004842">
    <property type="term" value="F:ubiquitin-protein transferase activity"/>
    <property type="evidence" value="ECO:0007669"/>
    <property type="project" value="InterPro"/>
</dbReference>
<evidence type="ECO:0000259" key="1">
    <source>
        <dbReference type="SMART" id="SM00504"/>
    </source>
</evidence>
<dbReference type="InterPro" id="IPR003613">
    <property type="entry name" value="Ubox_domain"/>
</dbReference>
<evidence type="ECO:0000313" key="2">
    <source>
        <dbReference type="EMBL" id="ARF10969.1"/>
    </source>
</evidence>
<protein>
    <submittedName>
        <fullName evidence="2">U-box domain protein</fullName>
    </submittedName>
</protein>